<evidence type="ECO:0008006" key="3">
    <source>
        <dbReference type="Google" id="ProtNLM"/>
    </source>
</evidence>
<sequence length="200" mass="23430">MTFGKDFYQNYFDLGDDKYLSDGIPGYLKMVIVCFHQSIELFNKKLLIDIDQKLIVDEKSLEEYESALKTSEENGRAFRIEAFLMSESYNFKTIDYSKTIDLVRDKFNLNKNEVKVLSDLGATRNRITHFGMDKVLDFYEVLRTINDSLALIVGFYYKKLKSNRQISIYYSNIFQELNELLQHAIKVEADIIQNHPKKDG</sequence>
<dbReference type="Proteomes" id="UP001342826">
    <property type="component" value="Unassembled WGS sequence"/>
</dbReference>
<evidence type="ECO:0000313" key="1">
    <source>
        <dbReference type="EMBL" id="MED4402452.1"/>
    </source>
</evidence>
<accession>A0ABU6P1C0</accession>
<dbReference type="EMBL" id="JARTFS010000012">
    <property type="protein sequence ID" value="MED4402452.1"/>
    <property type="molecule type" value="Genomic_DNA"/>
</dbReference>
<name>A0ABU6P1C0_9BACI</name>
<dbReference type="RefSeq" id="WP_066228166.1">
    <property type="nucleotide sequence ID" value="NZ_JARTFQ010000005.1"/>
</dbReference>
<proteinExistence type="predicted"/>
<comment type="caution">
    <text evidence="1">The sequence shown here is derived from an EMBL/GenBank/DDBJ whole genome shotgun (WGS) entry which is preliminary data.</text>
</comment>
<evidence type="ECO:0000313" key="2">
    <source>
        <dbReference type="Proteomes" id="UP001342826"/>
    </source>
</evidence>
<reference evidence="1 2" key="1">
    <citation type="submission" date="2023-03" db="EMBL/GenBank/DDBJ databases">
        <title>Bacillus Genome Sequencing.</title>
        <authorList>
            <person name="Dunlap C."/>
        </authorList>
    </citation>
    <scope>NUCLEOTIDE SEQUENCE [LARGE SCALE GENOMIC DNA]</scope>
    <source>
        <strain evidence="1 2">NRS-1717</strain>
    </source>
</reference>
<gene>
    <name evidence="1" type="ORF">P9271_14130</name>
</gene>
<organism evidence="1 2">
    <name type="scientific">Metabacillus fastidiosus</name>
    <dbReference type="NCBI Taxonomy" id="1458"/>
    <lineage>
        <taxon>Bacteria</taxon>
        <taxon>Bacillati</taxon>
        <taxon>Bacillota</taxon>
        <taxon>Bacilli</taxon>
        <taxon>Bacillales</taxon>
        <taxon>Bacillaceae</taxon>
        <taxon>Metabacillus</taxon>
    </lineage>
</organism>
<protein>
    <recommendedName>
        <fullName evidence="3">RiboL-PSP-HEPN domain-containing protein</fullName>
    </recommendedName>
</protein>
<keyword evidence="2" id="KW-1185">Reference proteome</keyword>
<dbReference type="GeneID" id="301140729"/>